<name>A0A7S3L0G4_9STRA</name>
<dbReference type="EMBL" id="HBIM01005679">
    <property type="protein sequence ID" value="CAE0407003.1"/>
    <property type="molecule type" value="Transcribed_RNA"/>
</dbReference>
<feature type="region of interest" description="Disordered" evidence="1">
    <location>
        <begin position="415"/>
        <end position="472"/>
    </location>
</feature>
<accession>A0A7S3L0G4</accession>
<feature type="compositionally biased region" description="Basic and acidic residues" evidence="1">
    <location>
        <begin position="566"/>
        <end position="576"/>
    </location>
</feature>
<protein>
    <submittedName>
        <fullName evidence="2">Uncharacterized protein</fullName>
    </submittedName>
</protein>
<proteinExistence type="predicted"/>
<evidence type="ECO:0000256" key="1">
    <source>
        <dbReference type="SAM" id="MobiDB-lite"/>
    </source>
</evidence>
<evidence type="ECO:0000313" key="2">
    <source>
        <dbReference type="EMBL" id="CAE0407003.1"/>
    </source>
</evidence>
<dbReference type="AlphaFoldDB" id="A0A7S3L0G4"/>
<feature type="region of interest" description="Disordered" evidence="1">
    <location>
        <begin position="224"/>
        <end position="244"/>
    </location>
</feature>
<gene>
    <name evidence="2" type="ORF">ACOF00016_LOCUS4830</name>
</gene>
<feature type="region of interest" description="Disordered" evidence="1">
    <location>
        <begin position="509"/>
        <end position="610"/>
    </location>
</feature>
<feature type="compositionally biased region" description="Basic and acidic residues" evidence="1">
    <location>
        <begin position="25"/>
        <end position="36"/>
    </location>
</feature>
<feature type="region of interest" description="Disordered" evidence="1">
    <location>
        <begin position="1"/>
        <end position="66"/>
    </location>
</feature>
<reference evidence="2" key="1">
    <citation type="submission" date="2021-01" db="EMBL/GenBank/DDBJ databases">
        <authorList>
            <person name="Corre E."/>
            <person name="Pelletier E."/>
            <person name="Niang G."/>
            <person name="Scheremetjew M."/>
            <person name="Finn R."/>
            <person name="Kale V."/>
            <person name="Holt S."/>
            <person name="Cochrane G."/>
            <person name="Meng A."/>
            <person name="Brown T."/>
            <person name="Cohen L."/>
        </authorList>
    </citation>
    <scope>NUCLEOTIDE SEQUENCE</scope>
    <source>
        <strain evidence="2">CCMP127</strain>
    </source>
</reference>
<feature type="compositionally biased region" description="Low complexity" evidence="1">
    <location>
        <begin position="224"/>
        <end position="234"/>
    </location>
</feature>
<sequence>MNGRSAGPPAPGDQSALSLLVNAADSRDSQGGRRDGSSGLGGGGGGGSLADTLRLRGFGGGDHGPSFEEQLMLQQQAQSLLGGGGGGGSSMLLSQLRDQGLLSQLGGSLGNQNQQLAALLGLGGGGGSNPNNDVRTALAAQLRQQQQQQQHQLSHADILALSRSGALSSSGLAGLMSRMGGGGSGMQFGGAGLASELDNLQRLEELERRQRLMSAAVNGNSLAQQAASASAQQQNAMDSSGGIRGSVLRDERMSSMSGGGHMSRPSAQEIAATKQKPPTPSHEHQMHMPAAAPAETSKEDIEKTPGSVIVPCRARGMPMDHNFKTAYFVIPENVKHGEELICSYFACRNAGIKFRYCSHCKVPVAKRNFRKRHKHGGEDIPRGAGDDSGGEEEPPVKKGIPAHIMADQNHDGMEADALSSQSADSNPQEKSDLGVRQGLVQSSMRSFEKKKKPAVAEAPEESAAGTKISTDRKDRWAALLSKRPATKDGDSMSAWLMEVLAVSDLDTPLKSEDGATALPGAEAVPPAPASAVKEEEDKKEPAAPPASDKKKVVSPFKGGIVKKKRPAAEAIHKETKPTGTEPVTGSFAEWKERKKAKKQAKMNPTQEAEV</sequence>
<feature type="compositionally biased region" description="Basic and acidic residues" evidence="1">
    <location>
        <begin position="532"/>
        <end position="551"/>
    </location>
</feature>
<feature type="region of interest" description="Disordered" evidence="1">
    <location>
        <begin position="372"/>
        <end position="398"/>
    </location>
</feature>
<feature type="compositionally biased region" description="Gly residues" evidence="1">
    <location>
        <begin position="38"/>
        <end position="48"/>
    </location>
</feature>
<feature type="compositionally biased region" description="Basic and acidic residues" evidence="1">
    <location>
        <begin position="376"/>
        <end position="385"/>
    </location>
</feature>
<feature type="compositionally biased region" description="Low complexity" evidence="1">
    <location>
        <begin position="455"/>
        <end position="464"/>
    </location>
</feature>
<organism evidence="2">
    <name type="scientific">Amphora coffeiformis</name>
    <dbReference type="NCBI Taxonomy" id="265554"/>
    <lineage>
        <taxon>Eukaryota</taxon>
        <taxon>Sar</taxon>
        <taxon>Stramenopiles</taxon>
        <taxon>Ochrophyta</taxon>
        <taxon>Bacillariophyta</taxon>
        <taxon>Bacillariophyceae</taxon>
        <taxon>Bacillariophycidae</taxon>
        <taxon>Thalassiophysales</taxon>
        <taxon>Catenulaceae</taxon>
        <taxon>Amphora</taxon>
    </lineage>
</organism>